<sequence>MKRSFEKAKKAVERLFWDTCFVETFSEETAAWGESLHEKGEGETFPCRLTEKAEVCGTDGLLTQTEKTVILLYPAEKEIAAGSAVRIRRENGAERRYIAAGESRVFLTHRAVGLRRDETV</sequence>
<protein>
    <submittedName>
        <fullName evidence="1">Uncharacterized protein</fullName>
    </submittedName>
</protein>
<organism evidence="1 2">
    <name type="scientific">Anaerotignum faecicola</name>
    <dbReference type="NCBI Taxonomy" id="2358141"/>
    <lineage>
        <taxon>Bacteria</taxon>
        <taxon>Bacillati</taxon>
        <taxon>Bacillota</taxon>
        <taxon>Clostridia</taxon>
        <taxon>Lachnospirales</taxon>
        <taxon>Anaerotignaceae</taxon>
        <taxon>Anaerotignum</taxon>
    </lineage>
</organism>
<dbReference type="EMBL" id="BHVZ01000014">
    <property type="protein sequence ID" value="GCB30626.1"/>
    <property type="molecule type" value="Genomic_DNA"/>
</dbReference>
<dbReference type="AlphaFoldDB" id="A0A401LGH9"/>
<reference evidence="1 2" key="1">
    <citation type="submission" date="2018-10" db="EMBL/GenBank/DDBJ databases">
        <title>Draft Genome Sequence of Anaerotignum sp. KCTC 15736.</title>
        <authorList>
            <person name="Choi S.H."/>
            <person name="Kim J.S."/>
            <person name="Kang S.W."/>
            <person name="Lee J.S."/>
            <person name="Park S.H."/>
        </authorList>
    </citation>
    <scope>NUCLEOTIDE SEQUENCE [LARGE SCALE GENOMIC DNA]</scope>
    <source>
        <strain evidence="1 2">KCTC 15736</strain>
    </source>
</reference>
<accession>A0A401LGH9</accession>
<comment type="caution">
    <text evidence="1">The sequence shown here is derived from an EMBL/GenBank/DDBJ whole genome shotgun (WGS) entry which is preliminary data.</text>
</comment>
<name>A0A401LGH9_9FIRM</name>
<evidence type="ECO:0000313" key="2">
    <source>
        <dbReference type="Proteomes" id="UP000287361"/>
    </source>
</evidence>
<gene>
    <name evidence="1" type="ORF">KGMB03357_22870</name>
</gene>
<keyword evidence="2" id="KW-1185">Reference proteome</keyword>
<proteinExistence type="predicted"/>
<dbReference type="Proteomes" id="UP000287361">
    <property type="component" value="Unassembled WGS sequence"/>
</dbReference>
<evidence type="ECO:0000313" key="1">
    <source>
        <dbReference type="EMBL" id="GCB30626.1"/>
    </source>
</evidence>
<dbReference type="OrthoDB" id="2942871at2"/>